<keyword evidence="1" id="KW-0732">Signal</keyword>
<comment type="caution">
    <text evidence="2">The sequence shown here is derived from an EMBL/GenBank/DDBJ whole genome shotgun (WGS) entry which is preliminary data.</text>
</comment>
<sequence>MRRTTAVLTGAALTALAFPLLVAAPPANALTADPVAALKGRFKAGHGVRIVERAKLVGDGGNPRTVYGRVKGVLEFGPSGVVASDLTSSFELPAEEGTPSEPFAPSRTVTVKGVSYTQGGVYAGSLPEGKKWLRSRDDVLSTTNPAQRLFNPLEPATLRAALAHAGPGRPGGTLDGTRTVVRSGSFTLGELYRISPSARAVLGAKPSAKSAPLKVSWRLYLGADQLPRRAVSSYVQSVRGLTSVDVTYLNDTQYGGWGLRSTLKAPPAAEVADFDELRIGDADPGNVSLNNLFTG</sequence>
<dbReference type="EMBL" id="JBHSBC010000032">
    <property type="protein sequence ID" value="MFC3984170.1"/>
    <property type="molecule type" value="Genomic_DNA"/>
</dbReference>
<keyword evidence="3" id="KW-1185">Reference proteome</keyword>
<dbReference type="RefSeq" id="WP_386193739.1">
    <property type="nucleotide sequence ID" value="NZ_JBHSBC010000032.1"/>
</dbReference>
<protein>
    <recommendedName>
        <fullName evidence="4">Lipoprotein</fullName>
    </recommendedName>
</protein>
<feature type="chain" id="PRO_5046949401" description="Lipoprotein" evidence="1">
    <location>
        <begin position="30"/>
        <end position="295"/>
    </location>
</feature>
<feature type="signal peptide" evidence="1">
    <location>
        <begin position="1"/>
        <end position="29"/>
    </location>
</feature>
<evidence type="ECO:0000256" key="1">
    <source>
        <dbReference type="SAM" id="SignalP"/>
    </source>
</evidence>
<gene>
    <name evidence="2" type="ORF">ACFOYY_28825</name>
</gene>
<proteinExistence type="predicted"/>
<dbReference type="Proteomes" id="UP001595698">
    <property type="component" value="Unassembled WGS sequence"/>
</dbReference>
<reference evidence="3" key="1">
    <citation type="journal article" date="2019" name="Int. J. Syst. Evol. Microbiol.">
        <title>The Global Catalogue of Microorganisms (GCM) 10K type strain sequencing project: providing services to taxonomists for standard genome sequencing and annotation.</title>
        <authorList>
            <consortium name="The Broad Institute Genomics Platform"/>
            <consortium name="The Broad Institute Genome Sequencing Center for Infectious Disease"/>
            <person name="Wu L."/>
            <person name="Ma J."/>
        </authorList>
    </citation>
    <scope>NUCLEOTIDE SEQUENCE [LARGE SCALE GENOMIC DNA]</scope>
    <source>
        <strain evidence="3">TBRC 7912</strain>
    </source>
</reference>
<evidence type="ECO:0000313" key="2">
    <source>
        <dbReference type="EMBL" id="MFC3984170.1"/>
    </source>
</evidence>
<accession>A0ABV8F928</accession>
<organism evidence="2 3">
    <name type="scientific">Streptosporangium jomthongense</name>
    <dbReference type="NCBI Taxonomy" id="1193683"/>
    <lineage>
        <taxon>Bacteria</taxon>
        <taxon>Bacillati</taxon>
        <taxon>Actinomycetota</taxon>
        <taxon>Actinomycetes</taxon>
        <taxon>Streptosporangiales</taxon>
        <taxon>Streptosporangiaceae</taxon>
        <taxon>Streptosporangium</taxon>
    </lineage>
</organism>
<evidence type="ECO:0000313" key="3">
    <source>
        <dbReference type="Proteomes" id="UP001595698"/>
    </source>
</evidence>
<name>A0ABV8F928_9ACTN</name>
<evidence type="ECO:0008006" key="4">
    <source>
        <dbReference type="Google" id="ProtNLM"/>
    </source>
</evidence>